<dbReference type="Proteomes" id="UP001595593">
    <property type="component" value="Unassembled WGS sequence"/>
</dbReference>
<proteinExistence type="predicted"/>
<evidence type="ECO:0000313" key="1">
    <source>
        <dbReference type="EMBL" id="MFC3127046.1"/>
    </source>
</evidence>
<reference evidence="2" key="1">
    <citation type="journal article" date="2019" name="Int. J. Syst. Evol. Microbiol.">
        <title>The Global Catalogue of Microorganisms (GCM) 10K type strain sequencing project: providing services to taxonomists for standard genome sequencing and annotation.</title>
        <authorList>
            <consortium name="The Broad Institute Genomics Platform"/>
            <consortium name="The Broad Institute Genome Sequencing Center for Infectious Disease"/>
            <person name="Wu L."/>
            <person name="Ma J."/>
        </authorList>
    </citation>
    <scope>NUCLEOTIDE SEQUENCE [LARGE SCALE GENOMIC DNA]</scope>
    <source>
        <strain evidence="2">KCTC 52094</strain>
    </source>
</reference>
<accession>A0ABV7G8U5</accession>
<protein>
    <submittedName>
        <fullName evidence="1">GNAT family N-acetyltransferase</fullName>
    </submittedName>
</protein>
<dbReference type="Gene3D" id="3.40.630.30">
    <property type="match status" value="1"/>
</dbReference>
<dbReference type="SUPFAM" id="SSF55729">
    <property type="entry name" value="Acyl-CoA N-acyltransferases (Nat)"/>
    <property type="match status" value="1"/>
</dbReference>
<dbReference type="EMBL" id="JBHRTN010000018">
    <property type="protein sequence ID" value="MFC3127046.1"/>
    <property type="molecule type" value="Genomic_DNA"/>
</dbReference>
<evidence type="ECO:0000313" key="2">
    <source>
        <dbReference type="Proteomes" id="UP001595593"/>
    </source>
</evidence>
<comment type="caution">
    <text evidence="1">The sequence shown here is derived from an EMBL/GenBank/DDBJ whole genome shotgun (WGS) entry which is preliminary data.</text>
</comment>
<keyword evidence="2" id="KW-1185">Reference proteome</keyword>
<dbReference type="RefSeq" id="WP_379598749.1">
    <property type="nucleotide sequence ID" value="NZ_JBHRTN010000018.1"/>
</dbReference>
<dbReference type="Pfam" id="PF04339">
    <property type="entry name" value="FemAB_like"/>
    <property type="match status" value="1"/>
</dbReference>
<sequence>MLGIMPDGPDPDLTLRLHPAIAEIPALEWDECAGPDNPFTSHAFLSALEESGSASPRTGWLPQHAALRDAEGRLVAVAPAYAKSHSYGEYVFDHAWADALERAGGRYYPKLQVAVPFSPVPGGRLLVRPGSGIAVAGLGQALAQVAEQLDLSSAHVTFCTEEEWRSLGETGWLQRVGTQYHWRNDSYGSFEDFLGALSSRKRKQLRRERRDAQSAGLIFRTLRGTEITTRHWEAFHRFYMDTVDRKWGSAYLTERFWPLLAERLGERVVLMVAERDGEPVAGALNLLGRNALFGRNWGTVTDAPFLHFELCYYQAIDFAIAHGLQRVEAGAQGQHKIQRGYLPVPTYSAHWIRHRGLRRAVAGFLEEERAAMRAEMARLAEVSPFREEERAPAKN</sequence>
<gene>
    <name evidence="1" type="ORF">ACFOD4_18415</name>
</gene>
<dbReference type="InterPro" id="IPR016181">
    <property type="entry name" value="Acyl_CoA_acyltransferase"/>
</dbReference>
<organism evidence="1 2">
    <name type="scientific">Teichococcus globiformis</name>
    <dbReference type="NCBI Taxonomy" id="2307229"/>
    <lineage>
        <taxon>Bacteria</taxon>
        <taxon>Pseudomonadati</taxon>
        <taxon>Pseudomonadota</taxon>
        <taxon>Alphaproteobacteria</taxon>
        <taxon>Acetobacterales</taxon>
        <taxon>Roseomonadaceae</taxon>
        <taxon>Roseomonas</taxon>
    </lineage>
</organism>
<dbReference type="PANTHER" id="PTHR47017:SF1">
    <property type="entry name" value="ACYL-COA"/>
    <property type="match status" value="1"/>
</dbReference>
<name>A0ABV7G8U5_9PROT</name>
<dbReference type="InterPro" id="IPR007434">
    <property type="entry name" value="FemAB-like"/>
</dbReference>
<dbReference type="PANTHER" id="PTHR47017">
    <property type="entry name" value="ACYL-COA"/>
    <property type="match status" value="1"/>
</dbReference>